<keyword evidence="1" id="KW-0472">Membrane</keyword>
<sequence>MKTNSKRTAVSAGFTFTQVLIAIVLLSITVIPVASVFFVSNRNVEKGGAILDASVILQSVIDTIKDDKFIFENKGKTINFPDPKYPEISIEKNFLERYGASGIIKIEQAEGHNDPNLVELSVFLYWKENGAKRETSIHTYVANINDIKFLKVE</sequence>
<dbReference type="AlphaFoldDB" id="A0A1F7WKE1"/>
<feature type="transmembrane region" description="Helical" evidence="1">
    <location>
        <begin position="20"/>
        <end position="39"/>
    </location>
</feature>
<keyword evidence="1" id="KW-1133">Transmembrane helix</keyword>
<evidence type="ECO:0000313" key="3">
    <source>
        <dbReference type="Proteomes" id="UP000178735"/>
    </source>
</evidence>
<proteinExistence type="predicted"/>
<evidence type="ECO:0000256" key="1">
    <source>
        <dbReference type="SAM" id="Phobius"/>
    </source>
</evidence>
<organism evidence="2 3">
    <name type="scientific">Candidatus Wallbacteria bacterium GWC2_49_35</name>
    <dbReference type="NCBI Taxonomy" id="1817813"/>
    <lineage>
        <taxon>Bacteria</taxon>
        <taxon>Candidatus Walliibacteriota</taxon>
    </lineage>
</organism>
<evidence type="ECO:0000313" key="2">
    <source>
        <dbReference type="EMBL" id="OGM03281.1"/>
    </source>
</evidence>
<reference evidence="2 3" key="1">
    <citation type="journal article" date="2016" name="Nat. Commun.">
        <title>Thousands of microbial genomes shed light on interconnected biogeochemical processes in an aquifer system.</title>
        <authorList>
            <person name="Anantharaman K."/>
            <person name="Brown C.T."/>
            <person name="Hug L.A."/>
            <person name="Sharon I."/>
            <person name="Castelle C.J."/>
            <person name="Probst A.J."/>
            <person name="Thomas B.C."/>
            <person name="Singh A."/>
            <person name="Wilkins M.J."/>
            <person name="Karaoz U."/>
            <person name="Brodie E.L."/>
            <person name="Williams K.H."/>
            <person name="Hubbard S.S."/>
            <person name="Banfield J.F."/>
        </authorList>
    </citation>
    <scope>NUCLEOTIDE SEQUENCE [LARGE SCALE GENOMIC DNA]</scope>
</reference>
<gene>
    <name evidence="2" type="ORF">A2008_12330</name>
</gene>
<keyword evidence="1" id="KW-0812">Transmembrane</keyword>
<dbReference type="STRING" id="1817813.A2008_12330"/>
<name>A0A1F7WKE1_9BACT</name>
<dbReference type="EMBL" id="MGFH01000180">
    <property type="protein sequence ID" value="OGM03281.1"/>
    <property type="molecule type" value="Genomic_DNA"/>
</dbReference>
<comment type="caution">
    <text evidence="2">The sequence shown here is derived from an EMBL/GenBank/DDBJ whole genome shotgun (WGS) entry which is preliminary data.</text>
</comment>
<evidence type="ECO:0008006" key="4">
    <source>
        <dbReference type="Google" id="ProtNLM"/>
    </source>
</evidence>
<accession>A0A1F7WKE1</accession>
<protein>
    <recommendedName>
        <fullName evidence="4">Type II secretion system protein</fullName>
    </recommendedName>
</protein>
<dbReference type="Proteomes" id="UP000178735">
    <property type="component" value="Unassembled WGS sequence"/>
</dbReference>